<dbReference type="InterPro" id="IPR029063">
    <property type="entry name" value="SAM-dependent_MTases_sf"/>
</dbReference>
<proteinExistence type="predicted"/>
<dbReference type="Gene3D" id="3.40.50.150">
    <property type="entry name" value="Vaccinia Virus protein VP39"/>
    <property type="match status" value="1"/>
</dbReference>
<keyword evidence="3" id="KW-1185">Reference proteome</keyword>
<dbReference type="CDD" id="cd02440">
    <property type="entry name" value="AdoMet_MTases"/>
    <property type="match status" value="1"/>
</dbReference>
<dbReference type="Pfam" id="PF08241">
    <property type="entry name" value="Methyltransf_11"/>
    <property type="match status" value="1"/>
</dbReference>
<name>A0ABP9UQD1_9BACT</name>
<accession>A0ABP9UQD1</accession>
<dbReference type="Proteomes" id="UP001476282">
    <property type="component" value="Unassembled WGS sequence"/>
</dbReference>
<sequence>MVDDLAMKGKRFLHLAPERCFEAKLRSMMGENYVTADYLEPCVDLKLDICRMDLPDACFDAAYCAHVLEHVDDDRAAMREFLRILKPGGWVIFTIPITADRTFEDPSIKDPKKRLELFGQVDHVRRYGMDVISRFTDAGFDLTVVKPEEVFSPEELKAYAMAAGGELFICEKPLAHG</sequence>
<comment type="caution">
    <text evidence="2">The sequence shown here is derived from an EMBL/GenBank/DDBJ whole genome shotgun (WGS) entry which is preliminary data.</text>
</comment>
<dbReference type="EMBL" id="BAABRI010000016">
    <property type="protein sequence ID" value="GAA5483642.1"/>
    <property type="molecule type" value="Genomic_DNA"/>
</dbReference>
<reference evidence="2 3" key="1">
    <citation type="submission" date="2024-02" db="EMBL/GenBank/DDBJ databases">
        <title>Haloferula sargassicola NBRC 104335.</title>
        <authorList>
            <person name="Ichikawa N."/>
            <person name="Katano-Makiyama Y."/>
            <person name="Hidaka K."/>
        </authorList>
    </citation>
    <scope>NUCLEOTIDE SEQUENCE [LARGE SCALE GENOMIC DNA]</scope>
    <source>
        <strain evidence="2 3">NBRC 104335</strain>
    </source>
</reference>
<feature type="domain" description="Methyltransferase type 11" evidence="1">
    <location>
        <begin position="45"/>
        <end position="93"/>
    </location>
</feature>
<evidence type="ECO:0000259" key="1">
    <source>
        <dbReference type="Pfam" id="PF08241"/>
    </source>
</evidence>
<dbReference type="SUPFAM" id="SSF53335">
    <property type="entry name" value="S-adenosyl-L-methionine-dependent methyltransferases"/>
    <property type="match status" value="1"/>
</dbReference>
<evidence type="ECO:0000313" key="2">
    <source>
        <dbReference type="EMBL" id="GAA5483642.1"/>
    </source>
</evidence>
<gene>
    <name evidence="2" type="ORF">Hsar01_02876</name>
</gene>
<protein>
    <recommendedName>
        <fullName evidence="1">Methyltransferase type 11 domain-containing protein</fullName>
    </recommendedName>
</protein>
<dbReference type="InterPro" id="IPR013216">
    <property type="entry name" value="Methyltransf_11"/>
</dbReference>
<evidence type="ECO:0000313" key="3">
    <source>
        <dbReference type="Proteomes" id="UP001476282"/>
    </source>
</evidence>
<organism evidence="2 3">
    <name type="scientific">Haloferula sargassicola</name>
    <dbReference type="NCBI Taxonomy" id="490096"/>
    <lineage>
        <taxon>Bacteria</taxon>
        <taxon>Pseudomonadati</taxon>
        <taxon>Verrucomicrobiota</taxon>
        <taxon>Verrucomicrobiia</taxon>
        <taxon>Verrucomicrobiales</taxon>
        <taxon>Verrucomicrobiaceae</taxon>
        <taxon>Haloferula</taxon>
    </lineage>
</organism>